<evidence type="ECO:0000313" key="9">
    <source>
        <dbReference type="EMBL" id="PHZ10047.1"/>
    </source>
</evidence>
<accession>A0A2G4SMN8</accession>
<dbReference type="InterPro" id="IPR011990">
    <property type="entry name" value="TPR-like_helical_dom_sf"/>
</dbReference>
<feature type="region of interest" description="Disordered" evidence="7">
    <location>
        <begin position="81"/>
        <end position="130"/>
    </location>
</feature>
<evidence type="ECO:0000256" key="5">
    <source>
        <dbReference type="PROSITE-ProRule" id="PRU00339"/>
    </source>
</evidence>
<keyword evidence="3" id="KW-0687">Ribonucleoprotein</keyword>
<dbReference type="InterPro" id="IPR019734">
    <property type="entry name" value="TPR_rpt"/>
</dbReference>
<keyword evidence="5" id="KW-0802">TPR repeat</keyword>
<dbReference type="GO" id="GO:0003735">
    <property type="term" value="F:structural constituent of ribosome"/>
    <property type="evidence" value="ECO:0007669"/>
    <property type="project" value="InterPro"/>
</dbReference>
<dbReference type="GeneID" id="35441227"/>
<dbReference type="SUPFAM" id="SSF48452">
    <property type="entry name" value="TPR-like"/>
    <property type="match status" value="1"/>
</dbReference>
<evidence type="ECO:0000259" key="8">
    <source>
        <dbReference type="Pfam" id="PF10516"/>
    </source>
</evidence>
<evidence type="ECO:0000256" key="4">
    <source>
        <dbReference type="ARBA" id="ARBA00040565"/>
    </source>
</evidence>
<evidence type="ECO:0000256" key="7">
    <source>
        <dbReference type="SAM" id="MobiDB-lite"/>
    </source>
</evidence>
<dbReference type="NCBIfam" id="TIGR03953">
    <property type="entry name" value="rplD_bact"/>
    <property type="match status" value="1"/>
</dbReference>
<sequence length="615" mass="68958">MSDPKDKANNLMNEGKEAFDDQKYEISITKLGEACQLLDQLNGDLAPENGDAYFMYGKALLQYAIQQNTVLGHSAQANAAAVEEQQRETKQAEEGSSNPLIQMESIPEFKQEEEEEEEDEDDKEDGDQADDDFETAWDILDVARLIFEKGEDKETQLKLADVHLCLADVSLETEKFDQSLSDYEKAIEIKEKWLEEDNRELAEAYYKYSLALEFSSDKSDKAIPELRKAIDVLKKRLSKLESAEDTTEKAKDEIKDMQELISDMNLKAEELTTKQATEKEAAAMLKQILGFGAGENASNKPIEAASVNDLSNLVKRKAKESAKDAIEKKPKLELPDCTLKFFSSLVNLMSLFNTFSRATTRALPIIQNRAFASVAETTAPKGMFMNNAYSYDSTNSFKSAALSTPLQAFLREFKTNEPISIIDLEKDVFGAPIRRDILHRVVVWQRDAMRQGTHSTKTRGEVTGTGKKAAPQKGRGKARVGDRKAPQFRSGGIAFGPKPRDHSTDLPRKVQDLGLRVALSAKYAQDQLIVVDSLQHVESHKTRDLAHILQNAYDGSKMLIVTDDCNQNLELAARNLPNCEVIHVEETNVLDLLTYDKLLIEKSAIKLLEDYLKPE</sequence>
<feature type="compositionally biased region" description="Basic and acidic residues" evidence="7">
    <location>
        <begin position="84"/>
        <end position="93"/>
    </location>
</feature>
<dbReference type="RefSeq" id="XP_023463755.1">
    <property type="nucleotide sequence ID" value="XM_023610237.1"/>
</dbReference>
<dbReference type="GO" id="GO:0006412">
    <property type="term" value="P:translation"/>
    <property type="evidence" value="ECO:0007669"/>
    <property type="project" value="InterPro"/>
</dbReference>
<dbReference type="GO" id="GO:0005840">
    <property type="term" value="C:ribosome"/>
    <property type="evidence" value="ECO:0007669"/>
    <property type="project" value="UniProtKB-KW"/>
</dbReference>
<dbReference type="Gene3D" id="1.25.40.10">
    <property type="entry name" value="Tetratricopeptide repeat domain"/>
    <property type="match status" value="1"/>
</dbReference>
<feature type="compositionally biased region" description="Acidic residues" evidence="7">
    <location>
        <begin position="111"/>
        <end position="130"/>
    </location>
</feature>
<dbReference type="InterPro" id="IPR019544">
    <property type="entry name" value="Tetratricopeptide_SHNi-TPR_dom"/>
</dbReference>
<dbReference type="PANTHER" id="PTHR10746">
    <property type="entry name" value="50S RIBOSOMAL PROTEIN L4"/>
    <property type="match status" value="1"/>
</dbReference>
<evidence type="ECO:0000256" key="3">
    <source>
        <dbReference type="ARBA" id="ARBA00023274"/>
    </source>
</evidence>
<keyword evidence="10" id="KW-1185">Reference proteome</keyword>
<dbReference type="HAMAP" id="MF_01328_B">
    <property type="entry name" value="Ribosomal_uL4_B"/>
    <property type="match status" value="1"/>
</dbReference>
<protein>
    <recommendedName>
        <fullName evidence="4">Large ribosomal subunit protein uL4m</fullName>
    </recommendedName>
</protein>
<dbReference type="SUPFAM" id="SSF52166">
    <property type="entry name" value="Ribosomal protein L4"/>
    <property type="match status" value="1"/>
</dbReference>
<evidence type="ECO:0000256" key="1">
    <source>
        <dbReference type="ARBA" id="ARBA00010528"/>
    </source>
</evidence>
<keyword evidence="6" id="KW-0175">Coiled coil</keyword>
<reference evidence="9 10" key="1">
    <citation type="journal article" date="2016" name="Proc. Natl. Acad. Sci. U.S.A.">
        <title>Lipid metabolic changes in an early divergent fungus govern the establishment of a mutualistic symbiosis with endobacteria.</title>
        <authorList>
            <person name="Lastovetsky O.A."/>
            <person name="Gaspar M.L."/>
            <person name="Mondo S.J."/>
            <person name="LaButti K.M."/>
            <person name="Sandor L."/>
            <person name="Grigoriev I.V."/>
            <person name="Henry S.A."/>
            <person name="Pawlowska T.E."/>
        </authorList>
    </citation>
    <scope>NUCLEOTIDE SEQUENCE [LARGE SCALE GENOMIC DNA]</scope>
    <source>
        <strain evidence="9 10">ATCC 52813</strain>
    </source>
</reference>
<dbReference type="InterPro" id="IPR023574">
    <property type="entry name" value="Ribosomal_uL4_dom_sf"/>
</dbReference>
<organism evidence="9 10">
    <name type="scientific">Rhizopus microsporus ATCC 52813</name>
    <dbReference type="NCBI Taxonomy" id="1340429"/>
    <lineage>
        <taxon>Eukaryota</taxon>
        <taxon>Fungi</taxon>
        <taxon>Fungi incertae sedis</taxon>
        <taxon>Mucoromycota</taxon>
        <taxon>Mucoromycotina</taxon>
        <taxon>Mucoromycetes</taxon>
        <taxon>Mucorales</taxon>
        <taxon>Mucorineae</taxon>
        <taxon>Rhizopodaceae</taxon>
        <taxon>Rhizopus</taxon>
    </lineage>
</organism>
<feature type="repeat" description="TPR" evidence="5">
    <location>
        <begin position="160"/>
        <end position="193"/>
    </location>
</feature>
<evidence type="ECO:0000256" key="6">
    <source>
        <dbReference type="SAM" id="Coils"/>
    </source>
</evidence>
<gene>
    <name evidence="9" type="ORF">RHIMIDRAFT_245720</name>
</gene>
<dbReference type="InterPro" id="IPR013005">
    <property type="entry name" value="Ribosomal_uL4-like"/>
</dbReference>
<dbReference type="PANTHER" id="PTHR10746:SF6">
    <property type="entry name" value="LARGE RIBOSOMAL SUBUNIT PROTEIN UL4M"/>
    <property type="match status" value="1"/>
</dbReference>
<keyword evidence="2 9" id="KW-0689">Ribosomal protein</keyword>
<feature type="region of interest" description="Disordered" evidence="7">
    <location>
        <begin position="452"/>
        <end position="505"/>
    </location>
</feature>
<dbReference type="EMBL" id="KZ303856">
    <property type="protein sequence ID" value="PHZ10047.1"/>
    <property type="molecule type" value="Genomic_DNA"/>
</dbReference>
<dbReference type="Pfam" id="PF00573">
    <property type="entry name" value="Ribosomal_L4"/>
    <property type="match status" value="1"/>
</dbReference>
<evidence type="ECO:0000256" key="2">
    <source>
        <dbReference type="ARBA" id="ARBA00022980"/>
    </source>
</evidence>
<feature type="coiled-coil region" evidence="6">
    <location>
        <begin position="223"/>
        <end position="274"/>
    </location>
</feature>
<dbReference type="Pfam" id="PF10516">
    <property type="entry name" value="SHNi-TPR"/>
    <property type="match status" value="1"/>
</dbReference>
<name>A0A2G4SMN8_RHIZD</name>
<dbReference type="AlphaFoldDB" id="A0A2G4SMN8"/>
<dbReference type="Proteomes" id="UP000242254">
    <property type="component" value="Unassembled WGS sequence"/>
</dbReference>
<dbReference type="PROSITE" id="PS50005">
    <property type="entry name" value="TPR"/>
    <property type="match status" value="1"/>
</dbReference>
<dbReference type="GO" id="GO:1990904">
    <property type="term" value="C:ribonucleoprotein complex"/>
    <property type="evidence" value="ECO:0007669"/>
    <property type="project" value="UniProtKB-KW"/>
</dbReference>
<feature type="domain" description="Tetratricopeptide SHNi-TPR" evidence="8">
    <location>
        <begin position="160"/>
        <end position="196"/>
    </location>
</feature>
<evidence type="ECO:0000313" key="10">
    <source>
        <dbReference type="Proteomes" id="UP000242254"/>
    </source>
</evidence>
<comment type="similarity">
    <text evidence="1">Belongs to the universal ribosomal protein uL4 family.</text>
</comment>
<dbReference type="InterPro" id="IPR002136">
    <property type="entry name" value="Ribosomal_uL4"/>
</dbReference>
<dbReference type="STRING" id="1340429.A0A2G4SMN8"/>
<proteinExistence type="inferred from homology"/>
<dbReference type="Gene3D" id="3.40.1370.10">
    <property type="match status" value="1"/>
</dbReference>